<sequence>MLIWAQSYACNFYDYKHIWLAVTYDILEFGKSYKTTLEIYNQVTSVTKEKVIQESTSWIFLVDLFAKYV</sequence>
<dbReference type="AlphaFoldDB" id="A0A511IYT2"/>
<evidence type="ECO:0000313" key="2">
    <source>
        <dbReference type="Proteomes" id="UP000321830"/>
    </source>
</evidence>
<accession>A0A511IYT2</accession>
<protein>
    <submittedName>
        <fullName evidence="1">Uncharacterized protein</fullName>
    </submittedName>
</protein>
<name>A0A511IYT2_9ENTE</name>
<gene>
    <name evidence="1" type="ORF">EVI01_02830</name>
</gene>
<comment type="caution">
    <text evidence="1">The sequence shown here is derived from an EMBL/GenBank/DDBJ whole genome shotgun (WGS) entry which is preliminary data.</text>
</comment>
<proteinExistence type="predicted"/>
<organism evidence="1 2">
    <name type="scientific">Enterococcus villorum</name>
    <dbReference type="NCBI Taxonomy" id="112904"/>
    <lineage>
        <taxon>Bacteria</taxon>
        <taxon>Bacillati</taxon>
        <taxon>Bacillota</taxon>
        <taxon>Bacilli</taxon>
        <taxon>Lactobacillales</taxon>
        <taxon>Enterococcaceae</taxon>
        <taxon>Enterococcus</taxon>
    </lineage>
</organism>
<dbReference type="EMBL" id="BJWF01000002">
    <property type="protein sequence ID" value="GEL90946.1"/>
    <property type="molecule type" value="Genomic_DNA"/>
</dbReference>
<dbReference type="Proteomes" id="UP000321830">
    <property type="component" value="Unassembled WGS sequence"/>
</dbReference>
<reference evidence="1 2" key="1">
    <citation type="submission" date="2019-07" db="EMBL/GenBank/DDBJ databases">
        <title>Whole genome shotgun sequence of Enterococcus villorum NBRC 100699.</title>
        <authorList>
            <person name="Hosoyama A."/>
            <person name="Uohara A."/>
            <person name="Ohji S."/>
            <person name="Ichikawa N."/>
        </authorList>
    </citation>
    <scope>NUCLEOTIDE SEQUENCE [LARGE SCALE GENOMIC DNA]</scope>
    <source>
        <strain evidence="1 2">NBRC 100699</strain>
    </source>
</reference>
<evidence type="ECO:0000313" key="1">
    <source>
        <dbReference type="EMBL" id="GEL90946.1"/>
    </source>
</evidence>